<evidence type="ECO:0008006" key="3">
    <source>
        <dbReference type="Google" id="ProtNLM"/>
    </source>
</evidence>
<name>J0MRE9_9ACTO</name>
<dbReference type="AlphaFoldDB" id="J0MRE9"/>
<dbReference type="PANTHER" id="PTHR36932:SF1">
    <property type="entry name" value="CAPSULAR POLYSACCHARIDE BIOSYNTHESIS PROTEIN"/>
    <property type="match status" value="1"/>
</dbReference>
<evidence type="ECO:0000313" key="2">
    <source>
        <dbReference type="Proteomes" id="UP000002941"/>
    </source>
</evidence>
<comment type="caution">
    <text evidence="1">The sequence shown here is derived from an EMBL/GenBank/DDBJ whole genome shotgun (WGS) entry which is preliminary data.</text>
</comment>
<dbReference type="Gene3D" id="3.40.50.12780">
    <property type="entry name" value="N-terminal domain of ligase-like"/>
    <property type="match status" value="1"/>
</dbReference>
<dbReference type="PANTHER" id="PTHR36932">
    <property type="entry name" value="CAPSULAR POLYSACCHARIDE BIOSYNTHESIS PROTEIN"/>
    <property type="match status" value="1"/>
</dbReference>
<keyword evidence="2" id="KW-1185">Reference proteome</keyword>
<gene>
    <name evidence="1" type="ORF">HMPREF1318_0360</name>
</gene>
<accession>J0MRE9</accession>
<sequence>MTSAARAEYASMNAAVLPDTERWPTVSASGLAALAALREEPMAPAWTHACGDRLTRTDQALLAVLAADVRRGAYAQTSLTGPRSWVDALAVRAVETVPFYRRLRRNGDIGAHPALSDLPVLDRRDLRELGDLVPMDAELDRILEGTSSGSTGASLRIPLHPRGLASDIVILRWWLERLGLHWDVDEAGERLAMANIVDQTSAFTYASLLTAHTERALMARVNLHPDAWHQETHQHDWWVRHDPLVLSGSPLPLLTLACREPGLSPVAVVSGASHLTDAARSELVDTWKAPVLDVYALGETEIVACDPDGCGHRVAPLPVHVEILDQHGLAVAPGRRGRIVITSATNPLLPLLRYDTGDTGALELRAAPDAPGGTEAVIVGLEGRATVRYRHGDGTWIPSVSLVQVLQSQGAAVWSVHQWRHGALRAEVAPPHGPLTSQVTRAVRDALAALLGQEVTVVPLNDAAAAKRRFTSDVPGHTGPGT</sequence>
<dbReference type="EMBL" id="AKFT01000214">
    <property type="protein sequence ID" value="EJF36839.1"/>
    <property type="molecule type" value="Genomic_DNA"/>
</dbReference>
<dbReference type="SUPFAM" id="SSF56801">
    <property type="entry name" value="Acetyl-CoA synthetase-like"/>
    <property type="match status" value="1"/>
</dbReference>
<proteinExistence type="predicted"/>
<dbReference type="PATRIC" id="fig|1125718.3.peg.2717"/>
<protein>
    <recommendedName>
        <fullName evidence="3">GH3 auxin-responsive promoter</fullName>
    </recommendedName>
</protein>
<dbReference type="eggNOG" id="COG1541">
    <property type="taxonomic scope" value="Bacteria"/>
</dbReference>
<reference evidence="1 2" key="1">
    <citation type="submission" date="2012-05" db="EMBL/GenBank/DDBJ databases">
        <authorList>
            <person name="Harkins D.M."/>
            <person name="Madupu R."/>
            <person name="Durkin A.S."/>
            <person name="Torralba M."/>
            <person name="Methe B."/>
            <person name="Sutton G.G."/>
            <person name="Nelson K.E."/>
        </authorList>
    </citation>
    <scope>NUCLEOTIDE SEQUENCE [LARGE SCALE GENOMIC DNA]</scope>
    <source>
        <strain evidence="1 2">F0489</strain>
    </source>
</reference>
<dbReference type="InterPro" id="IPR042099">
    <property type="entry name" value="ANL_N_sf"/>
</dbReference>
<dbReference type="Proteomes" id="UP000002941">
    <property type="component" value="Unassembled WGS sequence"/>
</dbReference>
<dbReference type="InterPro" id="IPR053158">
    <property type="entry name" value="CapK_Type1_Caps_Biosynth"/>
</dbReference>
<evidence type="ECO:0000313" key="1">
    <source>
        <dbReference type="EMBL" id="EJF36839.1"/>
    </source>
</evidence>
<dbReference type="RefSeq" id="WP_008733816.1">
    <property type="nucleotide sequence ID" value="NZ_AKFT01000214.1"/>
</dbReference>
<organism evidence="1 2">
    <name type="scientific">Actinomyces massiliensis F0489</name>
    <dbReference type="NCBI Taxonomy" id="1125718"/>
    <lineage>
        <taxon>Bacteria</taxon>
        <taxon>Bacillati</taxon>
        <taxon>Actinomycetota</taxon>
        <taxon>Actinomycetes</taxon>
        <taxon>Actinomycetales</taxon>
        <taxon>Actinomycetaceae</taxon>
        <taxon>Actinomyces</taxon>
    </lineage>
</organism>